<dbReference type="InterPro" id="IPR019516">
    <property type="entry name" value="Glomulin/ALF4"/>
</dbReference>
<organism evidence="1 2">
    <name type="scientific">Neodiprion lecontei</name>
    <name type="common">Redheaded pine sawfly</name>
    <dbReference type="NCBI Taxonomy" id="441921"/>
    <lineage>
        <taxon>Eukaryota</taxon>
        <taxon>Metazoa</taxon>
        <taxon>Ecdysozoa</taxon>
        <taxon>Arthropoda</taxon>
        <taxon>Hexapoda</taxon>
        <taxon>Insecta</taxon>
        <taxon>Pterygota</taxon>
        <taxon>Neoptera</taxon>
        <taxon>Endopterygota</taxon>
        <taxon>Hymenoptera</taxon>
        <taxon>Tenthredinoidea</taxon>
        <taxon>Diprionidae</taxon>
        <taxon>Diprioninae</taxon>
        <taxon>Neodiprion</taxon>
    </lineage>
</organism>
<dbReference type="RefSeq" id="XP_046588452.1">
    <property type="nucleotide sequence ID" value="XM_046732496.1"/>
</dbReference>
<evidence type="ECO:0000313" key="1">
    <source>
        <dbReference type="Proteomes" id="UP000829291"/>
    </source>
</evidence>
<proteinExistence type="predicted"/>
<reference evidence="2" key="1">
    <citation type="submission" date="2025-08" db="UniProtKB">
        <authorList>
            <consortium name="RefSeq"/>
        </authorList>
    </citation>
    <scope>IDENTIFICATION</scope>
    <source>
        <tissue evidence="2">Thorax and Abdomen</tissue>
    </source>
</reference>
<evidence type="ECO:0000313" key="2">
    <source>
        <dbReference type="RefSeq" id="XP_046588452.1"/>
    </source>
</evidence>
<dbReference type="InterPro" id="IPR013877">
    <property type="entry name" value="YAP-bd/ALF4/Glomulin"/>
</dbReference>
<sequence>MSSDTVANLQNLRDRSNRLIDNFAKSLSDENTEDVLNLIKDEEFFLCLEDVSSNLIPIISGYLTENNLKNKPQLFECCEKLLNVIATHYRAEEALLDFIEQAECPENDTKFCAILKPLGTILQKMTGYRDRSLKWCLNVIKLHISELPLPENYNFEGDEVILVETDLAVFRIVNVYQEILTFLTPFIAEVSLKTSENRNENQRQLLLSLLISLLGKPFSHLEVEDNKSKRRTLAKEILKRISDLTGNLFYYFKYIEQRMLKGPVQSSETLLDESKNYYLYEDRDLFAAEEMISDLAYANYYYLIIGLDLELGSVPCIYDPQYILHNSLYLSSCMLRNSEYVLIWKGLQLAEAALVKVEEFTVDKDVLELKIYESFVQDLSQVMIYCDAREKRERALKVFNLYLNIFTMEAKYLLILHLYDLFSHSGLLSYLTTVVKDCVVKCLDSDPVDPSFMGKRIFALLMKACKMPFATSVDLVEISDEIIAGLNLIRFLVIRDKTNVTGIWDYTAKLKTDFLKPLRGALDITRSHYELKIKDLADQSKLDKSQGKNCGSKLDDEVNVTVGGETLPTVPSKEKIQFCRHAINAFDVVESILIRVNECIDNRKIESQ</sequence>
<accession>A0ABM3FKC4</accession>
<keyword evidence="1" id="KW-1185">Reference proteome</keyword>
<protein>
    <submittedName>
        <fullName evidence="2">Glomulin</fullName>
    </submittedName>
</protein>
<dbReference type="Proteomes" id="UP000829291">
    <property type="component" value="Chromosome 2"/>
</dbReference>
<dbReference type="PANTHER" id="PTHR15430">
    <property type="entry name" value="GLOMULIN"/>
    <property type="match status" value="1"/>
</dbReference>
<dbReference type="GeneID" id="124293097"/>
<gene>
    <name evidence="2" type="primary">LOC124293097</name>
</gene>
<name>A0ABM3FKC4_NEOLC</name>
<dbReference type="Pfam" id="PF08568">
    <property type="entry name" value="Kinetochor_Ybp2"/>
    <property type="match status" value="1"/>
</dbReference>
<dbReference type="PANTHER" id="PTHR15430:SF1">
    <property type="entry name" value="GLOMULIN"/>
    <property type="match status" value="1"/>
</dbReference>